<proteinExistence type="predicted"/>
<evidence type="ECO:0008006" key="2">
    <source>
        <dbReference type="Google" id="ProtNLM"/>
    </source>
</evidence>
<feature type="non-terminal residue" evidence="1">
    <location>
        <position position="43"/>
    </location>
</feature>
<gene>
    <name evidence="1" type="ORF">AVDCRST_MAG88-4241</name>
</gene>
<dbReference type="SUPFAM" id="SSF53474">
    <property type="entry name" value="alpha/beta-Hydrolases"/>
    <property type="match status" value="1"/>
</dbReference>
<dbReference type="EMBL" id="CADCWM010001059">
    <property type="protein sequence ID" value="CAA9587690.1"/>
    <property type="molecule type" value="Genomic_DNA"/>
</dbReference>
<name>A0A6J4VV48_9BACT</name>
<protein>
    <recommendedName>
        <fullName evidence="2">Xaa-Pro dipeptidyl-peptidase-like domain-containing protein</fullName>
    </recommendedName>
</protein>
<dbReference type="InterPro" id="IPR029058">
    <property type="entry name" value="AB_hydrolase_fold"/>
</dbReference>
<dbReference type="Gene3D" id="3.40.50.1820">
    <property type="entry name" value="alpha/beta hydrolase"/>
    <property type="match status" value="1"/>
</dbReference>
<accession>A0A6J4VV48</accession>
<sequence length="43" mass="4817">MSEQLTLTVDRNVPVPMRDGTRLYADVYRPAGPGPYPALLQRT</sequence>
<reference evidence="1" key="1">
    <citation type="submission" date="2020-02" db="EMBL/GenBank/DDBJ databases">
        <authorList>
            <person name="Meier V. D."/>
        </authorList>
    </citation>
    <scope>NUCLEOTIDE SEQUENCE</scope>
    <source>
        <strain evidence="1">AVDCRST_MAG88</strain>
    </source>
</reference>
<evidence type="ECO:0000313" key="1">
    <source>
        <dbReference type="EMBL" id="CAA9587690.1"/>
    </source>
</evidence>
<organism evidence="1">
    <name type="scientific">uncultured Thermomicrobiales bacterium</name>
    <dbReference type="NCBI Taxonomy" id="1645740"/>
    <lineage>
        <taxon>Bacteria</taxon>
        <taxon>Pseudomonadati</taxon>
        <taxon>Thermomicrobiota</taxon>
        <taxon>Thermomicrobia</taxon>
        <taxon>Thermomicrobiales</taxon>
        <taxon>environmental samples</taxon>
    </lineage>
</organism>
<dbReference type="AlphaFoldDB" id="A0A6J4VV48"/>